<keyword evidence="3" id="KW-1185">Reference proteome</keyword>
<dbReference type="OrthoDB" id="10262250at2759"/>
<dbReference type="EMBL" id="KZ507719">
    <property type="protein sequence ID" value="PKU36322.1"/>
    <property type="molecule type" value="Genomic_DNA"/>
</dbReference>
<dbReference type="Proteomes" id="UP000233556">
    <property type="component" value="Unassembled WGS sequence"/>
</dbReference>
<dbReference type="SUPFAM" id="SSF54768">
    <property type="entry name" value="dsRNA-binding domain-like"/>
    <property type="match status" value="1"/>
</dbReference>
<reference evidence="3" key="2">
    <citation type="submission" date="2017-12" db="EMBL/GenBank/DDBJ databases">
        <title>Genome sequence of the Bar-tailed Godwit (Limosa lapponica baueri).</title>
        <authorList>
            <person name="Lima N.C.B."/>
            <person name="Parody-Merino A.M."/>
            <person name="Battley P.F."/>
            <person name="Fidler A.E."/>
            <person name="Prosdocimi F."/>
        </authorList>
    </citation>
    <scope>NUCLEOTIDE SEQUENCE [LARGE SCALE GENOMIC DNA]</scope>
</reference>
<evidence type="ECO:0000313" key="2">
    <source>
        <dbReference type="EMBL" id="PKU36322.1"/>
    </source>
</evidence>
<evidence type="ECO:0000313" key="3">
    <source>
        <dbReference type="Proteomes" id="UP000233556"/>
    </source>
</evidence>
<reference evidence="3" key="1">
    <citation type="submission" date="2017-11" db="EMBL/GenBank/DDBJ databases">
        <authorList>
            <person name="Lima N.C."/>
            <person name="Parody-Merino A.M."/>
            <person name="Battley P.F."/>
            <person name="Fidler A.E."/>
            <person name="Prosdocimi F."/>
        </authorList>
    </citation>
    <scope>NUCLEOTIDE SEQUENCE [LARGE SCALE GENOMIC DNA]</scope>
</reference>
<dbReference type="Gene3D" id="3.30.160.20">
    <property type="match status" value="1"/>
</dbReference>
<gene>
    <name evidence="2" type="ORF">llap_13375</name>
</gene>
<accession>A0A2I0TR94</accession>
<name>A0A2I0TR94_LIMLA</name>
<dbReference type="AlphaFoldDB" id="A0A2I0TR94"/>
<proteinExistence type="predicted"/>
<feature type="compositionally biased region" description="Basic and acidic residues" evidence="1">
    <location>
        <begin position="104"/>
        <end position="129"/>
    </location>
</feature>
<protein>
    <submittedName>
        <fullName evidence="2">Trna-dihydrouridine synthase</fullName>
    </submittedName>
</protein>
<evidence type="ECO:0000256" key="1">
    <source>
        <dbReference type="SAM" id="MobiDB-lite"/>
    </source>
</evidence>
<organism evidence="2 3">
    <name type="scientific">Limosa lapponica baueri</name>
    <dbReference type="NCBI Taxonomy" id="1758121"/>
    <lineage>
        <taxon>Eukaryota</taxon>
        <taxon>Metazoa</taxon>
        <taxon>Chordata</taxon>
        <taxon>Craniata</taxon>
        <taxon>Vertebrata</taxon>
        <taxon>Euteleostomi</taxon>
        <taxon>Archelosauria</taxon>
        <taxon>Archosauria</taxon>
        <taxon>Dinosauria</taxon>
        <taxon>Saurischia</taxon>
        <taxon>Theropoda</taxon>
        <taxon>Coelurosauria</taxon>
        <taxon>Aves</taxon>
        <taxon>Neognathae</taxon>
        <taxon>Neoaves</taxon>
        <taxon>Charadriiformes</taxon>
        <taxon>Scolopacidae</taxon>
        <taxon>Limosa</taxon>
    </lineage>
</organism>
<sequence length="148" mass="16923">MCSMERKEIVRKSQAFKQVINSEVFEMADFYEETTAIFEAKKTSLETETQDEGDQTEDPDVIKMAVRFDKDKSKKLAEQAAAIVCLRTLGVPEGKLCEGESHLVNKRKREDRERLSNRDHGEDLAEPSHKKANFIEGTSDMNVPKMPR</sequence>
<feature type="region of interest" description="Disordered" evidence="1">
    <location>
        <begin position="104"/>
        <end position="148"/>
    </location>
</feature>